<evidence type="ECO:0000313" key="2">
    <source>
        <dbReference type="Proteomes" id="UP000559027"/>
    </source>
</evidence>
<dbReference type="AlphaFoldDB" id="A0A8H5CX96"/>
<sequence>MNPQFVQLFPYVLTGILLGTLIPFGNNAPPENRRRALLFPAAGDEARALPPGVDNNTRNHSRLYGLLVRCMASIQDAIGAFYALSTTLQRGDSQAPHVSTGTADPRNKLLSATQALGWTGLAGVSADGLSNIGTLRGPEGSLTTQDEQSYVRRYISYTLVDVLSRRDDAVLSPGVLNDLARNFARTGRAPSLPSLAGNLHLDDDDIAFVLRSMVEIASLVIALISRIENEADIRAAFRHFAEDPTAWARYSTPPCSADLPSIERIVQQTHRSRGPSFRNLTVGPPRFPSRAGATGKAALSFSVTLAPFNGNPTFTYGGGPIPDAEAGTETVALRDEEVEYLAALFVVALMQFHARGAASALSFKRAGF</sequence>
<accession>A0A8H5CX96</accession>
<dbReference type="OrthoDB" id="3030448at2759"/>
<dbReference type="EMBL" id="JAACJO010000016">
    <property type="protein sequence ID" value="KAF5349590.1"/>
    <property type="molecule type" value="Genomic_DNA"/>
</dbReference>
<gene>
    <name evidence="1" type="ORF">D9756_008921</name>
</gene>
<protein>
    <submittedName>
        <fullName evidence="1">Uncharacterized protein</fullName>
    </submittedName>
</protein>
<evidence type="ECO:0000313" key="1">
    <source>
        <dbReference type="EMBL" id="KAF5349590.1"/>
    </source>
</evidence>
<proteinExistence type="predicted"/>
<comment type="caution">
    <text evidence="1">The sequence shown here is derived from an EMBL/GenBank/DDBJ whole genome shotgun (WGS) entry which is preliminary data.</text>
</comment>
<name>A0A8H5CX96_9AGAR</name>
<organism evidence="1 2">
    <name type="scientific">Leucocoprinus leucothites</name>
    <dbReference type="NCBI Taxonomy" id="201217"/>
    <lineage>
        <taxon>Eukaryota</taxon>
        <taxon>Fungi</taxon>
        <taxon>Dikarya</taxon>
        <taxon>Basidiomycota</taxon>
        <taxon>Agaricomycotina</taxon>
        <taxon>Agaricomycetes</taxon>
        <taxon>Agaricomycetidae</taxon>
        <taxon>Agaricales</taxon>
        <taxon>Agaricineae</taxon>
        <taxon>Agaricaceae</taxon>
        <taxon>Leucocoprinus</taxon>
    </lineage>
</organism>
<keyword evidence="2" id="KW-1185">Reference proteome</keyword>
<dbReference type="Proteomes" id="UP000559027">
    <property type="component" value="Unassembled WGS sequence"/>
</dbReference>
<reference evidence="1 2" key="1">
    <citation type="journal article" date="2020" name="ISME J.">
        <title>Uncovering the hidden diversity of litter-decomposition mechanisms in mushroom-forming fungi.</title>
        <authorList>
            <person name="Floudas D."/>
            <person name="Bentzer J."/>
            <person name="Ahren D."/>
            <person name="Johansson T."/>
            <person name="Persson P."/>
            <person name="Tunlid A."/>
        </authorList>
    </citation>
    <scope>NUCLEOTIDE SEQUENCE [LARGE SCALE GENOMIC DNA]</scope>
    <source>
        <strain evidence="1 2">CBS 146.42</strain>
    </source>
</reference>